<dbReference type="Proteomes" id="UP000010472">
    <property type="component" value="Plasmid pCRI9333.03"/>
</dbReference>
<reference evidence="2 3" key="1">
    <citation type="submission" date="2012-06" db="EMBL/GenBank/DDBJ databases">
        <title>Finished plasmid 3 of genome of Crinalium epipsammum PCC 9333.</title>
        <authorList>
            <consortium name="US DOE Joint Genome Institute"/>
            <person name="Gugger M."/>
            <person name="Coursin T."/>
            <person name="Rippka R."/>
            <person name="Tandeau De Marsac N."/>
            <person name="Huntemann M."/>
            <person name="Wei C.-L."/>
            <person name="Han J."/>
            <person name="Detter J.C."/>
            <person name="Han C."/>
            <person name="Tapia R."/>
            <person name="Davenport K."/>
            <person name="Daligault H."/>
            <person name="Erkkila T."/>
            <person name="Gu W."/>
            <person name="Munk A.C.C."/>
            <person name="Teshima H."/>
            <person name="Xu Y."/>
            <person name="Chain P."/>
            <person name="Chen A."/>
            <person name="Krypides N."/>
            <person name="Mavromatis K."/>
            <person name="Markowitz V."/>
            <person name="Szeto E."/>
            <person name="Ivanova N."/>
            <person name="Mikhailova N."/>
            <person name="Ovchinnikova G."/>
            <person name="Pagani I."/>
            <person name="Pati A."/>
            <person name="Goodwin L."/>
            <person name="Peters L."/>
            <person name="Pitluck S."/>
            <person name="Woyke T."/>
            <person name="Kerfeld C."/>
        </authorList>
    </citation>
    <scope>NUCLEOTIDE SEQUENCE [LARGE SCALE GENOMIC DNA]</scope>
    <source>
        <strain evidence="2 3">PCC 9333</strain>
        <plasmid evidence="3">Plasmid pCRI9333.03</plasmid>
    </source>
</reference>
<organism evidence="2 3">
    <name type="scientific">Crinalium epipsammum PCC 9333</name>
    <dbReference type="NCBI Taxonomy" id="1173022"/>
    <lineage>
        <taxon>Bacteria</taxon>
        <taxon>Bacillati</taxon>
        <taxon>Cyanobacteriota</taxon>
        <taxon>Cyanophyceae</taxon>
        <taxon>Gomontiellales</taxon>
        <taxon>Gomontiellaceae</taxon>
        <taxon>Crinalium</taxon>
    </lineage>
</organism>
<dbReference type="AlphaFoldDB" id="K9W839"/>
<gene>
    <name evidence="2" type="ORF">Cri9333_4854</name>
</gene>
<keyword evidence="2" id="KW-0614">Plasmid</keyword>
<keyword evidence="1" id="KW-0472">Membrane</keyword>
<dbReference type="HOGENOM" id="CLU_2034169_0_0_3"/>
<geneLocation type="plasmid" evidence="2 3">
    <name>pCRI9333.03</name>
</geneLocation>
<keyword evidence="1" id="KW-1133">Transmembrane helix</keyword>
<evidence type="ECO:0000313" key="2">
    <source>
        <dbReference type="EMBL" id="AFZ15620.1"/>
    </source>
</evidence>
<proteinExistence type="predicted"/>
<accession>K9W839</accession>
<protein>
    <submittedName>
        <fullName evidence="2">Uncharacterized protein</fullName>
    </submittedName>
</protein>
<feature type="transmembrane region" description="Helical" evidence="1">
    <location>
        <begin position="99"/>
        <end position="119"/>
    </location>
</feature>
<keyword evidence="1" id="KW-0812">Transmembrane</keyword>
<name>K9W839_9CYAN</name>
<evidence type="ECO:0000313" key="3">
    <source>
        <dbReference type="Proteomes" id="UP000010472"/>
    </source>
</evidence>
<dbReference type="KEGG" id="cep:Cri9333_4854"/>
<evidence type="ECO:0000256" key="1">
    <source>
        <dbReference type="SAM" id="Phobius"/>
    </source>
</evidence>
<keyword evidence="3" id="KW-1185">Reference proteome</keyword>
<sequence>MENFEAGVACCWTGHKFMTGERGMKCLTCGRVMTNEAWEEKGKCFFGHTNSTFAIAGNITILSPVRPRTRLEWRDVNPPPVMSRSRTRLKWRDVKTNKWKIIFILAIGLILIFWIIFIFKR</sequence>
<dbReference type="EMBL" id="CP003623">
    <property type="protein sequence ID" value="AFZ15620.1"/>
    <property type="molecule type" value="Genomic_DNA"/>
</dbReference>